<name>A0A6C0P8W2_9BACL</name>
<dbReference type="CDD" id="cd04301">
    <property type="entry name" value="NAT_SF"/>
    <property type="match status" value="1"/>
</dbReference>
<dbReference type="InterPro" id="IPR016181">
    <property type="entry name" value="Acyl_CoA_acyltransferase"/>
</dbReference>
<dbReference type="Pfam" id="PF00583">
    <property type="entry name" value="Acetyltransf_1"/>
    <property type="match status" value="1"/>
</dbReference>
<dbReference type="SUPFAM" id="SSF55729">
    <property type="entry name" value="Acyl-CoA N-acyltransferases (Nat)"/>
    <property type="match status" value="1"/>
</dbReference>
<dbReference type="InterPro" id="IPR050832">
    <property type="entry name" value="Bact_Acetyltransf"/>
</dbReference>
<keyword evidence="5" id="KW-1185">Reference proteome</keyword>
<dbReference type="Proteomes" id="UP000479114">
    <property type="component" value="Chromosome"/>
</dbReference>
<gene>
    <name evidence="4" type="ORF">GZH47_10350</name>
</gene>
<protein>
    <submittedName>
        <fullName evidence="4">GNAT family N-acetyltransferase</fullName>
    </submittedName>
</protein>
<dbReference type="PROSITE" id="PS51186">
    <property type="entry name" value="GNAT"/>
    <property type="match status" value="1"/>
</dbReference>
<evidence type="ECO:0000256" key="1">
    <source>
        <dbReference type="ARBA" id="ARBA00022679"/>
    </source>
</evidence>
<evidence type="ECO:0000313" key="4">
    <source>
        <dbReference type="EMBL" id="QHW35017.1"/>
    </source>
</evidence>
<keyword evidence="2" id="KW-0012">Acyltransferase</keyword>
<dbReference type="InterPro" id="IPR000182">
    <property type="entry name" value="GNAT_dom"/>
</dbReference>
<dbReference type="EMBL" id="CP048286">
    <property type="protein sequence ID" value="QHW35017.1"/>
    <property type="molecule type" value="Genomic_DNA"/>
</dbReference>
<evidence type="ECO:0000259" key="3">
    <source>
        <dbReference type="PROSITE" id="PS51186"/>
    </source>
</evidence>
<organism evidence="4 5">
    <name type="scientific">Paenibacillus rhizovicinus</name>
    <dbReference type="NCBI Taxonomy" id="2704463"/>
    <lineage>
        <taxon>Bacteria</taxon>
        <taxon>Bacillati</taxon>
        <taxon>Bacillota</taxon>
        <taxon>Bacilli</taxon>
        <taxon>Bacillales</taxon>
        <taxon>Paenibacillaceae</taxon>
        <taxon>Paenibacillus</taxon>
    </lineage>
</organism>
<feature type="domain" description="N-acetyltransferase" evidence="3">
    <location>
        <begin position="3"/>
        <end position="165"/>
    </location>
</feature>
<dbReference type="Gene3D" id="3.40.630.30">
    <property type="match status" value="1"/>
</dbReference>
<dbReference type="AlphaFoldDB" id="A0A6C0P8W2"/>
<dbReference type="PANTHER" id="PTHR43877:SF2">
    <property type="entry name" value="AMINOALKYLPHOSPHONATE N-ACETYLTRANSFERASE-RELATED"/>
    <property type="match status" value="1"/>
</dbReference>
<evidence type="ECO:0000256" key="2">
    <source>
        <dbReference type="ARBA" id="ARBA00023315"/>
    </source>
</evidence>
<reference evidence="4 5" key="1">
    <citation type="submission" date="2020-02" db="EMBL/GenBank/DDBJ databases">
        <title>Paenibacillus sp. nov., isolated from rhizosphere soil of tomato.</title>
        <authorList>
            <person name="Weon H.-Y."/>
            <person name="Lee S.A."/>
        </authorList>
    </citation>
    <scope>NUCLEOTIDE SEQUENCE [LARGE SCALE GENOMIC DNA]</scope>
    <source>
        <strain evidence="4 5">14171R-81</strain>
    </source>
</reference>
<dbReference type="KEGG" id="prz:GZH47_10350"/>
<dbReference type="GO" id="GO:0016747">
    <property type="term" value="F:acyltransferase activity, transferring groups other than amino-acyl groups"/>
    <property type="evidence" value="ECO:0007669"/>
    <property type="project" value="InterPro"/>
</dbReference>
<evidence type="ECO:0000313" key="5">
    <source>
        <dbReference type="Proteomes" id="UP000479114"/>
    </source>
</evidence>
<dbReference type="PANTHER" id="PTHR43877">
    <property type="entry name" value="AMINOALKYLPHOSPHONATE N-ACETYLTRANSFERASE-RELATED-RELATED"/>
    <property type="match status" value="1"/>
</dbReference>
<sequence>MPYTIRPIEQRDIPFLRDMLYESLFVPEGEQPFSKEIIHEPSLAKYVEAWGREGDFGFIAMNDDGKSVGSITARYFDQNNQGYGYISDDVPEIGMAVIAENRGNGIGTALLTALFEHARERNIRRLSLSVDPMNLAAMKLYRRFAFREVGKSGTSITMVAVVNES</sequence>
<accession>A0A6C0P8W2</accession>
<proteinExistence type="predicted"/>
<keyword evidence="1 4" id="KW-0808">Transferase</keyword>